<reference evidence="8" key="1">
    <citation type="journal article" date="2017" name="Genome Biol.">
        <title>Comparative genomics reveals high biological diversity and specific adaptations in the industrially and medically important fungal genus Aspergillus.</title>
        <authorList>
            <person name="de Vries R.P."/>
            <person name="Riley R."/>
            <person name="Wiebenga A."/>
            <person name="Aguilar-Osorio G."/>
            <person name="Amillis S."/>
            <person name="Uchima C.A."/>
            <person name="Anderluh G."/>
            <person name="Asadollahi M."/>
            <person name="Askin M."/>
            <person name="Barry K."/>
            <person name="Battaglia E."/>
            <person name="Bayram O."/>
            <person name="Benocci T."/>
            <person name="Braus-Stromeyer S.A."/>
            <person name="Caldana C."/>
            <person name="Canovas D."/>
            <person name="Cerqueira G.C."/>
            <person name="Chen F."/>
            <person name="Chen W."/>
            <person name="Choi C."/>
            <person name="Clum A."/>
            <person name="Dos Santos R.A."/>
            <person name="Damasio A.R."/>
            <person name="Diallinas G."/>
            <person name="Emri T."/>
            <person name="Fekete E."/>
            <person name="Flipphi M."/>
            <person name="Freyberg S."/>
            <person name="Gallo A."/>
            <person name="Gournas C."/>
            <person name="Habgood R."/>
            <person name="Hainaut M."/>
            <person name="Harispe M.L."/>
            <person name="Henrissat B."/>
            <person name="Hilden K.S."/>
            <person name="Hope R."/>
            <person name="Hossain A."/>
            <person name="Karabika E."/>
            <person name="Karaffa L."/>
            <person name="Karanyi Z."/>
            <person name="Krasevec N."/>
            <person name="Kuo A."/>
            <person name="Kusch H."/>
            <person name="LaButti K."/>
            <person name="Lagendijk E.L."/>
            <person name="Lapidus A."/>
            <person name="Levasseur A."/>
            <person name="Lindquist E."/>
            <person name="Lipzen A."/>
            <person name="Logrieco A.F."/>
            <person name="MacCabe A."/>
            <person name="Maekelae M.R."/>
            <person name="Malavazi I."/>
            <person name="Melin P."/>
            <person name="Meyer V."/>
            <person name="Mielnichuk N."/>
            <person name="Miskei M."/>
            <person name="Molnar A.P."/>
            <person name="Mule G."/>
            <person name="Ngan C.Y."/>
            <person name="Orejas M."/>
            <person name="Orosz E."/>
            <person name="Ouedraogo J.P."/>
            <person name="Overkamp K.M."/>
            <person name="Park H.-S."/>
            <person name="Perrone G."/>
            <person name="Piumi F."/>
            <person name="Punt P.J."/>
            <person name="Ram A.F."/>
            <person name="Ramon A."/>
            <person name="Rauscher S."/>
            <person name="Record E."/>
            <person name="Riano-Pachon D.M."/>
            <person name="Robert V."/>
            <person name="Roehrig J."/>
            <person name="Ruller R."/>
            <person name="Salamov A."/>
            <person name="Salih N.S."/>
            <person name="Samson R.A."/>
            <person name="Sandor E."/>
            <person name="Sanguinetti M."/>
            <person name="Schuetze T."/>
            <person name="Sepcic K."/>
            <person name="Shelest E."/>
            <person name="Sherlock G."/>
            <person name="Sophianopoulou V."/>
            <person name="Squina F.M."/>
            <person name="Sun H."/>
            <person name="Susca A."/>
            <person name="Todd R.B."/>
            <person name="Tsang A."/>
            <person name="Unkles S.E."/>
            <person name="van de Wiele N."/>
            <person name="van Rossen-Uffink D."/>
            <person name="Oliveira J.V."/>
            <person name="Vesth T.C."/>
            <person name="Visser J."/>
            <person name="Yu J.-H."/>
            <person name="Zhou M."/>
            <person name="Andersen M.R."/>
            <person name="Archer D.B."/>
            <person name="Baker S.E."/>
            <person name="Benoit I."/>
            <person name="Brakhage A.A."/>
            <person name="Braus G.H."/>
            <person name="Fischer R."/>
            <person name="Frisvad J.C."/>
            <person name="Goldman G.H."/>
            <person name="Houbraken J."/>
            <person name="Oakley B."/>
            <person name="Pocsi I."/>
            <person name="Scazzocchio C."/>
            <person name="Seiboth B."/>
            <person name="vanKuyk P.A."/>
            <person name="Wortman J."/>
            <person name="Dyer P.S."/>
            <person name="Grigoriev I.V."/>
        </authorList>
    </citation>
    <scope>NUCLEOTIDE SEQUENCE [LARGE SCALE GENOMIC DNA]</scope>
    <source>
        <strain evidence="8">CBS 506.65</strain>
    </source>
</reference>
<dbReference type="InterPro" id="IPR011701">
    <property type="entry name" value="MFS"/>
</dbReference>
<gene>
    <name evidence="7" type="ORF">ASPZODRAFT_68734</name>
</gene>
<feature type="transmembrane region" description="Helical" evidence="5">
    <location>
        <begin position="343"/>
        <end position="369"/>
    </location>
</feature>
<dbReference type="PANTHER" id="PTHR23501">
    <property type="entry name" value="MAJOR FACILITATOR SUPERFAMILY"/>
    <property type="match status" value="1"/>
</dbReference>
<feature type="transmembrane region" description="Helical" evidence="5">
    <location>
        <begin position="93"/>
        <end position="114"/>
    </location>
</feature>
<keyword evidence="8" id="KW-1185">Reference proteome</keyword>
<evidence type="ECO:0000313" key="7">
    <source>
        <dbReference type="EMBL" id="OJJ45663.1"/>
    </source>
</evidence>
<dbReference type="PANTHER" id="PTHR23501:SF43">
    <property type="entry name" value="MULTIDRUG TRANSPORTER, PUTATIVE (AFU_ORTHOLOGUE AFUA_6G03040)-RELATED"/>
    <property type="match status" value="1"/>
</dbReference>
<dbReference type="Gene3D" id="1.20.1250.20">
    <property type="entry name" value="MFS general substrate transporter like domains"/>
    <property type="match status" value="2"/>
</dbReference>
<dbReference type="Pfam" id="PF07690">
    <property type="entry name" value="MFS_1"/>
    <property type="match status" value="1"/>
</dbReference>
<feature type="transmembrane region" description="Helical" evidence="5">
    <location>
        <begin position="413"/>
        <end position="431"/>
    </location>
</feature>
<evidence type="ECO:0000259" key="6">
    <source>
        <dbReference type="PROSITE" id="PS50850"/>
    </source>
</evidence>
<keyword evidence="3 5" id="KW-1133">Transmembrane helix</keyword>
<dbReference type="AlphaFoldDB" id="A0A1L9SEY0"/>
<evidence type="ECO:0000256" key="3">
    <source>
        <dbReference type="ARBA" id="ARBA00022989"/>
    </source>
</evidence>
<feature type="transmembrane region" description="Helical" evidence="5">
    <location>
        <begin position="276"/>
        <end position="296"/>
    </location>
</feature>
<protein>
    <recommendedName>
        <fullName evidence="6">Major facilitator superfamily (MFS) profile domain-containing protein</fullName>
    </recommendedName>
</protein>
<feature type="transmembrane region" description="Helical" evidence="5">
    <location>
        <begin position="40"/>
        <end position="56"/>
    </location>
</feature>
<feature type="domain" description="Major facilitator superfamily (MFS) profile" evidence="6">
    <location>
        <begin position="3"/>
        <end position="506"/>
    </location>
</feature>
<dbReference type="SUPFAM" id="SSF103473">
    <property type="entry name" value="MFS general substrate transporter"/>
    <property type="match status" value="2"/>
</dbReference>
<dbReference type="GeneID" id="34615997"/>
<dbReference type="EMBL" id="KV878344">
    <property type="protein sequence ID" value="OJJ45663.1"/>
    <property type="molecule type" value="Genomic_DNA"/>
</dbReference>
<evidence type="ECO:0000256" key="5">
    <source>
        <dbReference type="SAM" id="Phobius"/>
    </source>
</evidence>
<dbReference type="GO" id="GO:0005886">
    <property type="term" value="C:plasma membrane"/>
    <property type="evidence" value="ECO:0007669"/>
    <property type="project" value="TreeGrafter"/>
</dbReference>
<feature type="transmembrane region" description="Helical" evidence="5">
    <location>
        <begin position="204"/>
        <end position="222"/>
    </location>
</feature>
<feature type="transmembrane region" description="Helical" evidence="5">
    <location>
        <begin position="479"/>
        <end position="499"/>
    </location>
</feature>
<keyword evidence="4 5" id="KW-0472">Membrane</keyword>
<feature type="transmembrane region" description="Helical" evidence="5">
    <location>
        <begin position="126"/>
        <end position="148"/>
    </location>
</feature>
<comment type="subcellular location">
    <subcellularLocation>
        <location evidence="1">Membrane</location>
        <topology evidence="1">Multi-pass membrane protein</topology>
    </subcellularLocation>
</comment>
<dbReference type="GO" id="GO:0022857">
    <property type="term" value="F:transmembrane transporter activity"/>
    <property type="evidence" value="ECO:0007669"/>
    <property type="project" value="InterPro"/>
</dbReference>
<feature type="transmembrane region" description="Helical" evidence="5">
    <location>
        <begin position="68"/>
        <end position="87"/>
    </location>
</feature>
<dbReference type="PRINTS" id="PR01036">
    <property type="entry name" value="TCRTETB"/>
</dbReference>
<feature type="transmembrane region" description="Helical" evidence="5">
    <location>
        <begin position="228"/>
        <end position="255"/>
    </location>
</feature>
<proteinExistence type="predicted"/>
<name>A0A1L9SEY0_9EURO</name>
<dbReference type="VEuPathDB" id="FungiDB:ASPZODRAFT_68734"/>
<feature type="transmembrane region" description="Helical" evidence="5">
    <location>
        <begin position="375"/>
        <end position="401"/>
    </location>
</feature>
<dbReference type="OrthoDB" id="440553at2759"/>
<evidence type="ECO:0000256" key="2">
    <source>
        <dbReference type="ARBA" id="ARBA00022692"/>
    </source>
</evidence>
<dbReference type="RefSeq" id="XP_022580173.1">
    <property type="nucleotide sequence ID" value="XM_022729533.1"/>
</dbReference>
<organism evidence="7 8">
    <name type="scientific">Penicilliopsis zonata CBS 506.65</name>
    <dbReference type="NCBI Taxonomy" id="1073090"/>
    <lineage>
        <taxon>Eukaryota</taxon>
        <taxon>Fungi</taxon>
        <taxon>Dikarya</taxon>
        <taxon>Ascomycota</taxon>
        <taxon>Pezizomycotina</taxon>
        <taxon>Eurotiomycetes</taxon>
        <taxon>Eurotiomycetidae</taxon>
        <taxon>Eurotiales</taxon>
        <taxon>Aspergillaceae</taxon>
        <taxon>Penicilliopsis</taxon>
    </lineage>
</organism>
<dbReference type="InterPro" id="IPR020846">
    <property type="entry name" value="MFS_dom"/>
</dbReference>
<dbReference type="PROSITE" id="PS50850">
    <property type="entry name" value="MFS"/>
    <property type="match status" value="1"/>
</dbReference>
<keyword evidence="2 5" id="KW-0812">Transmembrane</keyword>
<evidence type="ECO:0000256" key="4">
    <source>
        <dbReference type="ARBA" id="ARBA00023136"/>
    </source>
</evidence>
<dbReference type="InterPro" id="IPR036259">
    <property type="entry name" value="MFS_trans_sf"/>
</dbReference>
<evidence type="ECO:0000256" key="1">
    <source>
        <dbReference type="ARBA" id="ARBA00004141"/>
    </source>
</evidence>
<dbReference type="Proteomes" id="UP000184188">
    <property type="component" value="Unassembled WGS sequence"/>
</dbReference>
<accession>A0A1L9SEY0</accession>
<evidence type="ECO:0000313" key="8">
    <source>
        <dbReference type="Proteomes" id="UP000184188"/>
    </source>
</evidence>
<sequence>MSIPTRMCVSLLLSTLETTIVSTALVSITNALDGFSRRDWIVTSYLLTYTGFLTIYAKFSDIFGRKVLFLLGIGIFVVFSILCGVSQSILTLIVLRAFQGLGASGIYSMVMVITPQVVPRTEVAKYMAIMSSVFALSSILGPVLGGIITAHPESWQWVFYLNGPVGAIAFLLIVIFLPSTPTDTAMFGLFYGKVPRRIGRRVDVAGALLLLAASLFLVFVFEEAGSRYAWASAIIIAMLVLACICWILFPAWEYYLQHKQAVQEPIFPVRLLNNRVMVGMMLYGFFTGFPFMAVIVNLTQRFQDVNGVSSLHAGIYLLPMLLCSPLASGASSFIVSKLKVAPFYLIAGAAVLQLVGVCLVGTLASTPLILQRQQFAYEVILGLSFGTGLSMLLVLAALTVAEKDMGVAMGALTQIRVLGGTLGLAICSTVFSNYTSSRLINVVDAATLQQISDSATYINSLAPAEQAAVRTVYAQGYALQMHVMAGFSGLVVLCSALIWQRNPRFTLSST</sequence>
<feature type="transmembrane region" description="Helical" evidence="5">
    <location>
        <begin position="316"/>
        <end position="336"/>
    </location>
</feature>